<dbReference type="HAMAP" id="MF_00171">
    <property type="entry name" value="TruA"/>
    <property type="match status" value="1"/>
</dbReference>
<dbReference type="EMBL" id="JAACJP010000007">
    <property type="protein sequence ID" value="KAF5383232.1"/>
    <property type="molecule type" value="Genomic_DNA"/>
</dbReference>
<dbReference type="Gene3D" id="3.30.70.580">
    <property type="entry name" value="Pseudouridine synthase I, catalytic domain, N-terminal subdomain"/>
    <property type="match status" value="1"/>
</dbReference>
<feature type="domain" description="Pseudouridine synthase I TruA alpha/beta" evidence="5">
    <location>
        <begin position="269"/>
        <end position="390"/>
    </location>
</feature>
<dbReference type="GO" id="GO:1990481">
    <property type="term" value="P:mRNA pseudouridine synthesis"/>
    <property type="evidence" value="ECO:0007669"/>
    <property type="project" value="TreeGrafter"/>
</dbReference>
<protein>
    <recommendedName>
        <fullName evidence="5">Pseudouridine synthase I TruA alpha/beta domain-containing protein</fullName>
    </recommendedName>
</protein>
<keyword evidence="3" id="KW-0413">Isomerase</keyword>
<dbReference type="Gene3D" id="3.30.70.660">
    <property type="entry name" value="Pseudouridine synthase I, catalytic domain, C-terminal subdomain"/>
    <property type="match status" value="1"/>
</dbReference>
<dbReference type="OrthoDB" id="25767at2759"/>
<organism evidence="6 7">
    <name type="scientific">Tricholomella constricta</name>
    <dbReference type="NCBI Taxonomy" id="117010"/>
    <lineage>
        <taxon>Eukaryota</taxon>
        <taxon>Fungi</taxon>
        <taxon>Dikarya</taxon>
        <taxon>Basidiomycota</taxon>
        <taxon>Agaricomycotina</taxon>
        <taxon>Agaricomycetes</taxon>
        <taxon>Agaricomycetidae</taxon>
        <taxon>Agaricales</taxon>
        <taxon>Tricholomatineae</taxon>
        <taxon>Lyophyllaceae</taxon>
        <taxon>Tricholomella</taxon>
    </lineage>
</organism>
<dbReference type="AlphaFoldDB" id="A0A8H5HH39"/>
<proteinExistence type="inferred from homology"/>
<evidence type="ECO:0000259" key="5">
    <source>
        <dbReference type="Pfam" id="PF01416"/>
    </source>
</evidence>
<dbReference type="GO" id="GO:0031119">
    <property type="term" value="P:tRNA pseudouridine synthesis"/>
    <property type="evidence" value="ECO:0007669"/>
    <property type="project" value="TreeGrafter"/>
</dbReference>
<dbReference type="GO" id="GO:0003723">
    <property type="term" value="F:RNA binding"/>
    <property type="evidence" value="ECO:0007669"/>
    <property type="project" value="InterPro"/>
</dbReference>
<dbReference type="SUPFAM" id="SSF55120">
    <property type="entry name" value="Pseudouridine synthase"/>
    <property type="match status" value="1"/>
</dbReference>
<dbReference type="InterPro" id="IPR020103">
    <property type="entry name" value="PsdUridine_synth_cat_dom_sf"/>
</dbReference>
<keyword evidence="7" id="KW-1185">Reference proteome</keyword>
<dbReference type="InterPro" id="IPR020097">
    <property type="entry name" value="PsdUridine_synth_TruA_a/b_dom"/>
</dbReference>
<feature type="compositionally biased region" description="Acidic residues" evidence="4">
    <location>
        <begin position="519"/>
        <end position="529"/>
    </location>
</feature>
<evidence type="ECO:0000313" key="6">
    <source>
        <dbReference type="EMBL" id="KAF5383232.1"/>
    </source>
</evidence>
<dbReference type="InterPro" id="IPR020095">
    <property type="entry name" value="PsdUridine_synth_TruA_C"/>
</dbReference>
<dbReference type="GO" id="GO:0005634">
    <property type="term" value="C:nucleus"/>
    <property type="evidence" value="ECO:0007669"/>
    <property type="project" value="TreeGrafter"/>
</dbReference>
<gene>
    <name evidence="6" type="ORF">D9615_004916</name>
</gene>
<comment type="caution">
    <text evidence="6">The sequence shown here is derived from an EMBL/GenBank/DDBJ whole genome shotgun (WGS) entry which is preliminary data.</text>
</comment>
<dbReference type="Proteomes" id="UP000565441">
    <property type="component" value="Unassembled WGS sequence"/>
</dbReference>
<name>A0A8H5HH39_9AGAR</name>
<dbReference type="PANTHER" id="PTHR11142">
    <property type="entry name" value="PSEUDOURIDYLATE SYNTHASE"/>
    <property type="match status" value="1"/>
</dbReference>
<dbReference type="GO" id="GO:0009982">
    <property type="term" value="F:pseudouridine synthase activity"/>
    <property type="evidence" value="ECO:0007669"/>
    <property type="project" value="InterPro"/>
</dbReference>
<dbReference type="InterPro" id="IPR001406">
    <property type="entry name" value="PsdUridine_synth_TruA"/>
</dbReference>
<evidence type="ECO:0000256" key="3">
    <source>
        <dbReference type="ARBA" id="ARBA00023235"/>
    </source>
</evidence>
<reference evidence="6 7" key="1">
    <citation type="journal article" date="2020" name="ISME J.">
        <title>Uncovering the hidden diversity of litter-decomposition mechanisms in mushroom-forming fungi.</title>
        <authorList>
            <person name="Floudas D."/>
            <person name="Bentzer J."/>
            <person name="Ahren D."/>
            <person name="Johansson T."/>
            <person name="Persson P."/>
            <person name="Tunlid A."/>
        </authorList>
    </citation>
    <scope>NUCLEOTIDE SEQUENCE [LARGE SCALE GENOMIC DNA]</scope>
    <source>
        <strain evidence="6 7">CBS 661.87</strain>
    </source>
</reference>
<evidence type="ECO:0000256" key="4">
    <source>
        <dbReference type="SAM" id="MobiDB-lite"/>
    </source>
</evidence>
<feature type="region of interest" description="Disordered" evidence="4">
    <location>
        <begin position="507"/>
        <end position="529"/>
    </location>
</feature>
<keyword evidence="2" id="KW-0819">tRNA processing</keyword>
<dbReference type="Pfam" id="PF01416">
    <property type="entry name" value="PseudoU_synth_1"/>
    <property type="match status" value="1"/>
</dbReference>
<dbReference type="PANTHER" id="PTHR11142:SF5">
    <property type="entry name" value="TRNA PSEUDOURIDINE(38_39) SYNTHASE"/>
    <property type="match status" value="1"/>
</dbReference>
<dbReference type="InterPro" id="IPR020094">
    <property type="entry name" value="TruA/RsuA/RluB/E/F_N"/>
</dbReference>
<sequence length="529" mass="58842">MASPSPSPSIYDGWSREDLIARLTKLDHRPKQRPPSPKGKNKPFHFSIHSRRKIALKFCYSGWEYGGLAFQNMKTTFPTVEGVLFDAMVKARLIDPEGGFEGCGWEKCGRTDRGVSAAGQVISLWIRSALGSEDSGEDASLDAASKDISPLAIIEGSLPSAEKPSPTTSVERKSVIPGLEFGFEEDDLNAPQSKSSLSIPPPIHKAKYEHDYLAILNRLLPPTLRIIAWSPISDNFSARFSCSWRHYKYLFSSDTAPGPILDIERMRAAASYLIGEHDFRNMCKLDPAKQITMFRRKVMRAEIEAVSIDASGQGTYVFNLIGSAFLYHQVRHIMAVLFMVGHGQEEPSVVLNLLNVEEGLELGATEVVDRKPEYQMADALPLLLWDCGYPQAELDWRTTNGAPIADGSEIRTDLYQQLHSIHSRSQIYTALNDHFLAAASRFHLPLSAGNGSIETRAPLSDAVAKLLIPLGGGTYKRTGQDKYTPLLRRNRLDPVDQVNERWRLGKGFRRNERKKAAEEAGDDDLDGNE</sequence>
<evidence type="ECO:0000256" key="2">
    <source>
        <dbReference type="ARBA" id="ARBA00022694"/>
    </source>
</evidence>
<feature type="region of interest" description="Disordered" evidence="4">
    <location>
        <begin position="25"/>
        <end position="44"/>
    </location>
</feature>
<evidence type="ECO:0000313" key="7">
    <source>
        <dbReference type="Proteomes" id="UP000565441"/>
    </source>
</evidence>
<comment type="similarity">
    <text evidence="1">Belongs to the tRNA pseudouridine synthase TruA family.</text>
</comment>
<evidence type="ECO:0000256" key="1">
    <source>
        <dbReference type="ARBA" id="ARBA00009375"/>
    </source>
</evidence>
<dbReference type="GO" id="GO:0005737">
    <property type="term" value="C:cytoplasm"/>
    <property type="evidence" value="ECO:0007669"/>
    <property type="project" value="TreeGrafter"/>
</dbReference>
<accession>A0A8H5HH39</accession>